<comment type="caution">
    <text evidence="2">The sequence shown here is derived from an EMBL/GenBank/DDBJ whole genome shotgun (WGS) entry which is preliminary data.</text>
</comment>
<reference evidence="2" key="1">
    <citation type="journal article" date="2023" name="Mol. Phylogenet. Evol.">
        <title>Genome-scale phylogeny and comparative genomics of the fungal order Sordariales.</title>
        <authorList>
            <person name="Hensen N."/>
            <person name="Bonometti L."/>
            <person name="Westerberg I."/>
            <person name="Brannstrom I.O."/>
            <person name="Guillou S."/>
            <person name="Cros-Aarteil S."/>
            <person name="Calhoun S."/>
            <person name="Haridas S."/>
            <person name="Kuo A."/>
            <person name="Mondo S."/>
            <person name="Pangilinan J."/>
            <person name="Riley R."/>
            <person name="LaButti K."/>
            <person name="Andreopoulos B."/>
            <person name="Lipzen A."/>
            <person name="Chen C."/>
            <person name="Yan M."/>
            <person name="Daum C."/>
            <person name="Ng V."/>
            <person name="Clum A."/>
            <person name="Steindorff A."/>
            <person name="Ohm R.A."/>
            <person name="Martin F."/>
            <person name="Silar P."/>
            <person name="Natvig D.O."/>
            <person name="Lalanne C."/>
            <person name="Gautier V."/>
            <person name="Ament-Velasquez S.L."/>
            <person name="Kruys A."/>
            <person name="Hutchinson M.I."/>
            <person name="Powell A.J."/>
            <person name="Barry K."/>
            <person name="Miller A.N."/>
            <person name="Grigoriev I.V."/>
            <person name="Debuchy R."/>
            <person name="Gladieux P."/>
            <person name="Hiltunen Thoren M."/>
            <person name="Johannesson H."/>
        </authorList>
    </citation>
    <scope>NUCLEOTIDE SEQUENCE</scope>
    <source>
        <strain evidence="2">CBS 315.58</strain>
    </source>
</reference>
<evidence type="ECO:0000313" key="2">
    <source>
        <dbReference type="EMBL" id="KAK4194788.1"/>
    </source>
</evidence>
<reference evidence="2" key="2">
    <citation type="submission" date="2023-05" db="EMBL/GenBank/DDBJ databases">
        <authorList>
            <consortium name="Lawrence Berkeley National Laboratory"/>
            <person name="Steindorff A."/>
            <person name="Hensen N."/>
            <person name="Bonometti L."/>
            <person name="Westerberg I."/>
            <person name="Brannstrom I.O."/>
            <person name="Guillou S."/>
            <person name="Cros-Aarteil S."/>
            <person name="Calhoun S."/>
            <person name="Haridas S."/>
            <person name="Kuo A."/>
            <person name="Mondo S."/>
            <person name="Pangilinan J."/>
            <person name="Riley R."/>
            <person name="Labutti K."/>
            <person name="Andreopoulos B."/>
            <person name="Lipzen A."/>
            <person name="Chen C."/>
            <person name="Yanf M."/>
            <person name="Daum C."/>
            <person name="Ng V."/>
            <person name="Clum A."/>
            <person name="Ohm R."/>
            <person name="Martin F."/>
            <person name="Silar P."/>
            <person name="Natvig D."/>
            <person name="Lalanne C."/>
            <person name="Gautier V."/>
            <person name="Ament-Velasquez S.L."/>
            <person name="Kruys A."/>
            <person name="Hutchinson M.I."/>
            <person name="Powell A.J."/>
            <person name="Barry K."/>
            <person name="Miller A.N."/>
            <person name="Grigoriev I.V."/>
            <person name="Debuchy R."/>
            <person name="Gladieux P."/>
            <person name="Thoren M.H."/>
            <person name="Johannesson H."/>
        </authorList>
    </citation>
    <scope>NUCLEOTIDE SEQUENCE</scope>
    <source>
        <strain evidence="2">CBS 315.58</strain>
    </source>
</reference>
<sequence length="1002" mass="114266">MLGARIIALRGGAKNRGPLLLRLHGHPRPYLTPKLIVDASIGLPNNGTNHRKFSSNQVAPPQQRALTTTTKPEAERLREIEDEDGPPIEEQNRPKPPGRVDRLPEKYPDLWRYLSKQEQDDELWMDRAGPALAYRWGWGRHQGEAWKGEALRDVPSYHKDFDWAAPAMTLAALMRSPSDEWTKDEWCLARGIACNTSSRLPILTAQLLLRRDAYLGARAHKHTPLARYLEDTVSWNARMEQLRSSKGITEQDITSWLWILSCKNSDLQVERFFHSNCRKPFFLLQAMFATNQLYANPKSFMSLVQYISDNYVHRHRPESEDARQLSQSRGRDMTWWHFNGVLHRLVWHTRDSWPSAVTAVAQLVVDYINTVSDEPSKGYSSHAIRSFIFNKALQCFSWEARVRPLANMPYNWAAQRQVLGIAASFDPPLIPDKESYRSVQKVLAGLPKNKGEMKNADRIATTWPPYRQAVDGVDERRHPEEDLSRSSKAGLLAREAGYPVDQIDEGISVLAGSTFGKSPTIQTRGVPLPILSGEASILNMHREWASRIKATRNAREAWRLFQRPPHPDMRPDAQVAAQMMTKLYAQKAALTKGLRPGDIMETFPIHNGNLTTLEIARITPPTPDELYRTLFSQGLRPVGHYLHVLVENASSKKTALSYIQDGPFHGIGDVLYDFTQWDTEAGRAAIGNVDFQLVNAWIAMLCRVHSNKTHYSRHETLFTARFGCGPTAEAISLAHLCQSVRPELLRNDRKPWHTILMALAKKNILHNSRGHGTDHVVLTMDAFLRIYERTLHIQGDDSVLFLALCYMIRKTMRVATFFHGSQFERQRIPRKGRLANLLARAHQRAVQSFANLTTPVEQDSRLFPQDMTRYYMSGLTVYRYMKAMGSCGDGGEMVRVMDWILDGWRSDYFSEETKEPKQNAYQQMMQTFAYFAKVGQHLVEETEMERIQQRLEDLVEHHSCTWAWPSAHRGQGIDDTADLTLASRWADAIAKASAGEAFDEDV</sequence>
<dbReference type="EMBL" id="MU864039">
    <property type="protein sequence ID" value="KAK4194788.1"/>
    <property type="molecule type" value="Genomic_DNA"/>
</dbReference>
<organism evidence="2 3">
    <name type="scientific">Triangularia verruculosa</name>
    <dbReference type="NCBI Taxonomy" id="2587418"/>
    <lineage>
        <taxon>Eukaryota</taxon>
        <taxon>Fungi</taxon>
        <taxon>Dikarya</taxon>
        <taxon>Ascomycota</taxon>
        <taxon>Pezizomycotina</taxon>
        <taxon>Sordariomycetes</taxon>
        <taxon>Sordariomycetidae</taxon>
        <taxon>Sordariales</taxon>
        <taxon>Podosporaceae</taxon>
        <taxon>Triangularia</taxon>
    </lineage>
</organism>
<feature type="region of interest" description="Disordered" evidence="1">
    <location>
        <begin position="47"/>
        <end position="103"/>
    </location>
</feature>
<dbReference type="GO" id="GO:0032259">
    <property type="term" value="P:methylation"/>
    <property type="evidence" value="ECO:0007669"/>
    <property type="project" value="UniProtKB-KW"/>
</dbReference>
<keyword evidence="2" id="KW-0808">Transferase</keyword>
<dbReference type="GO" id="GO:0008168">
    <property type="term" value="F:methyltransferase activity"/>
    <property type="evidence" value="ECO:0007669"/>
    <property type="project" value="UniProtKB-KW"/>
</dbReference>
<protein>
    <submittedName>
        <fullName evidence="2">Cytosine-specific methyltransferase</fullName>
    </submittedName>
</protein>
<keyword evidence="2" id="KW-0489">Methyltransferase</keyword>
<accession>A0AAN6X7C2</accession>
<dbReference type="Proteomes" id="UP001303160">
    <property type="component" value="Unassembled WGS sequence"/>
</dbReference>
<name>A0AAN6X7C2_9PEZI</name>
<gene>
    <name evidence="2" type="ORF">QBC40DRAFT_318286</name>
</gene>
<proteinExistence type="predicted"/>
<feature type="compositionally biased region" description="Basic and acidic residues" evidence="1">
    <location>
        <begin position="90"/>
        <end position="103"/>
    </location>
</feature>
<dbReference type="AlphaFoldDB" id="A0AAN6X7C2"/>
<evidence type="ECO:0000313" key="3">
    <source>
        <dbReference type="Proteomes" id="UP001303160"/>
    </source>
</evidence>
<keyword evidence="3" id="KW-1185">Reference proteome</keyword>
<evidence type="ECO:0000256" key="1">
    <source>
        <dbReference type="SAM" id="MobiDB-lite"/>
    </source>
</evidence>
<feature type="compositionally biased region" description="Polar residues" evidence="1">
    <location>
        <begin position="47"/>
        <end position="71"/>
    </location>
</feature>